<dbReference type="PANTHER" id="PTHR42894:SF1">
    <property type="entry name" value="N-(5'-PHOSPHORIBOSYL)ANTHRANILATE ISOMERASE"/>
    <property type="match status" value="1"/>
</dbReference>
<dbReference type="UniPathway" id="UPA00035">
    <property type="reaction ID" value="UER00042"/>
</dbReference>
<dbReference type="CDD" id="cd00405">
    <property type="entry name" value="PRAI"/>
    <property type="match status" value="1"/>
</dbReference>
<dbReference type="EC" id="5.3.1.24" evidence="3 9"/>
<dbReference type="InterPro" id="IPR011060">
    <property type="entry name" value="RibuloseP-bd_barrel"/>
</dbReference>
<evidence type="ECO:0000259" key="10">
    <source>
        <dbReference type="Pfam" id="PF00697"/>
    </source>
</evidence>
<evidence type="ECO:0000256" key="4">
    <source>
        <dbReference type="ARBA" id="ARBA00022272"/>
    </source>
</evidence>
<dbReference type="Gene3D" id="3.20.20.70">
    <property type="entry name" value="Aldolase class I"/>
    <property type="match status" value="1"/>
</dbReference>
<feature type="domain" description="N-(5'phosphoribosyl) anthranilate isomerase (PRAI)" evidence="10">
    <location>
        <begin position="5"/>
        <end position="203"/>
    </location>
</feature>
<evidence type="ECO:0000256" key="8">
    <source>
        <dbReference type="ARBA" id="ARBA00023235"/>
    </source>
</evidence>
<dbReference type="HAMAP" id="MF_00135">
    <property type="entry name" value="PRAI"/>
    <property type="match status" value="1"/>
</dbReference>
<dbReference type="GO" id="GO:0000162">
    <property type="term" value="P:L-tryptophan biosynthetic process"/>
    <property type="evidence" value="ECO:0007669"/>
    <property type="project" value="UniProtKB-UniRule"/>
</dbReference>
<evidence type="ECO:0000313" key="12">
    <source>
        <dbReference type="Proteomes" id="UP000199577"/>
    </source>
</evidence>
<dbReference type="InterPro" id="IPR001240">
    <property type="entry name" value="PRAI_dom"/>
</dbReference>
<dbReference type="RefSeq" id="WP_090974876.1">
    <property type="nucleotide sequence ID" value="NZ_FOLL01000021.1"/>
</dbReference>
<dbReference type="OrthoDB" id="9786954at2"/>
<dbReference type="GO" id="GO:0004640">
    <property type="term" value="F:phosphoribosylanthranilate isomerase activity"/>
    <property type="evidence" value="ECO:0007669"/>
    <property type="project" value="UniProtKB-UniRule"/>
</dbReference>
<gene>
    <name evidence="9" type="primary">trpF</name>
    <name evidence="11" type="ORF">SAMN05421747_12111</name>
</gene>
<name>A0A1I1LHJ7_9SPHI</name>
<dbReference type="STRING" id="623281.SAMN05421747_12111"/>
<evidence type="ECO:0000256" key="5">
    <source>
        <dbReference type="ARBA" id="ARBA00022605"/>
    </source>
</evidence>
<keyword evidence="6 9" id="KW-0822">Tryptophan biosynthesis</keyword>
<evidence type="ECO:0000256" key="3">
    <source>
        <dbReference type="ARBA" id="ARBA00012572"/>
    </source>
</evidence>
<comment type="pathway">
    <text evidence="2 9">Amino-acid biosynthesis; L-tryptophan biosynthesis; L-tryptophan from chorismate: step 3/5.</text>
</comment>
<evidence type="ECO:0000256" key="9">
    <source>
        <dbReference type="HAMAP-Rule" id="MF_00135"/>
    </source>
</evidence>
<reference evidence="11 12" key="1">
    <citation type="submission" date="2016-10" db="EMBL/GenBank/DDBJ databases">
        <authorList>
            <person name="de Groot N.N."/>
        </authorList>
    </citation>
    <scope>NUCLEOTIDE SEQUENCE [LARGE SCALE GENOMIC DNA]</scope>
    <source>
        <strain evidence="11 12">DSM 22900</strain>
    </source>
</reference>
<keyword evidence="8 9" id="KW-0413">Isomerase</keyword>
<dbReference type="AlphaFoldDB" id="A0A1I1LHJ7"/>
<comment type="similarity">
    <text evidence="9">Belongs to the TrpF family.</text>
</comment>
<evidence type="ECO:0000256" key="6">
    <source>
        <dbReference type="ARBA" id="ARBA00022822"/>
    </source>
</evidence>
<organism evidence="11 12">
    <name type="scientific">Parapedobacter composti</name>
    <dbReference type="NCBI Taxonomy" id="623281"/>
    <lineage>
        <taxon>Bacteria</taxon>
        <taxon>Pseudomonadati</taxon>
        <taxon>Bacteroidota</taxon>
        <taxon>Sphingobacteriia</taxon>
        <taxon>Sphingobacteriales</taxon>
        <taxon>Sphingobacteriaceae</taxon>
        <taxon>Parapedobacter</taxon>
    </lineage>
</organism>
<dbReference type="SUPFAM" id="SSF51366">
    <property type="entry name" value="Ribulose-phoshate binding barrel"/>
    <property type="match status" value="1"/>
</dbReference>
<dbReference type="InterPro" id="IPR044643">
    <property type="entry name" value="TrpF_fam"/>
</dbReference>
<dbReference type="Pfam" id="PF00697">
    <property type="entry name" value="PRAI"/>
    <property type="match status" value="1"/>
</dbReference>
<evidence type="ECO:0000256" key="1">
    <source>
        <dbReference type="ARBA" id="ARBA00001164"/>
    </source>
</evidence>
<protein>
    <recommendedName>
        <fullName evidence="4 9">N-(5'-phosphoribosyl)anthranilate isomerase</fullName>
        <shortName evidence="9">PRAI</shortName>
        <ecNumber evidence="3 9">5.3.1.24</ecNumber>
    </recommendedName>
</protein>
<evidence type="ECO:0000256" key="7">
    <source>
        <dbReference type="ARBA" id="ARBA00023141"/>
    </source>
</evidence>
<dbReference type="EMBL" id="FOLL01000021">
    <property type="protein sequence ID" value="SFC72002.1"/>
    <property type="molecule type" value="Genomic_DNA"/>
</dbReference>
<sequence>MNLKIKICGLKHPGNIRDVVALQPDYIGFIFHPDSKRFVGGLDGAWVRRLDGTKKTGVFVNADAGQVNAAILQYGLAAVQLHGQETPAYCAALKGLGVEIIKAFGIDAQFDWAVVADYETVADYYLFDTKSPRHGGTGVRFDWGLLSGYGLNTPFFLSGGIGAENIREALHIADDRLYALDLNSRFETEPGVKDIGLLKQTLQSINDE</sequence>
<dbReference type="PANTHER" id="PTHR42894">
    <property type="entry name" value="N-(5'-PHOSPHORIBOSYL)ANTHRANILATE ISOMERASE"/>
    <property type="match status" value="1"/>
</dbReference>
<evidence type="ECO:0000313" key="11">
    <source>
        <dbReference type="EMBL" id="SFC72002.1"/>
    </source>
</evidence>
<comment type="catalytic activity">
    <reaction evidence="1 9">
        <text>N-(5-phospho-beta-D-ribosyl)anthranilate = 1-(2-carboxyphenylamino)-1-deoxy-D-ribulose 5-phosphate</text>
        <dbReference type="Rhea" id="RHEA:21540"/>
        <dbReference type="ChEBI" id="CHEBI:18277"/>
        <dbReference type="ChEBI" id="CHEBI:58613"/>
        <dbReference type="EC" id="5.3.1.24"/>
    </reaction>
</comment>
<keyword evidence="12" id="KW-1185">Reference proteome</keyword>
<proteinExistence type="inferred from homology"/>
<dbReference type="Proteomes" id="UP000199577">
    <property type="component" value="Unassembled WGS sequence"/>
</dbReference>
<accession>A0A1I1LHJ7</accession>
<dbReference type="InterPro" id="IPR013785">
    <property type="entry name" value="Aldolase_TIM"/>
</dbReference>
<keyword evidence="5 9" id="KW-0028">Amino-acid biosynthesis</keyword>
<keyword evidence="7 9" id="KW-0057">Aromatic amino acid biosynthesis</keyword>
<evidence type="ECO:0000256" key="2">
    <source>
        <dbReference type="ARBA" id="ARBA00004664"/>
    </source>
</evidence>